<dbReference type="Pfam" id="PF00501">
    <property type="entry name" value="AMP-binding"/>
    <property type="match status" value="1"/>
</dbReference>
<dbReference type="InterPro" id="IPR000873">
    <property type="entry name" value="AMP-dep_synth/lig_dom"/>
</dbReference>
<evidence type="ECO:0000256" key="1">
    <source>
        <dbReference type="ARBA" id="ARBA00022741"/>
    </source>
</evidence>
<protein>
    <submittedName>
        <fullName evidence="4">Feruloyl-CoA synthase</fullName>
    </submittedName>
</protein>
<evidence type="ECO:0000313" key="5">
    <source>
        <dbReference type="Proteomes" id="UP000776983"/>
    </source>
</evidence>
<dbReference type="PANTHER" id="PTHR43272">
    <property type="entry name" value="LONG-CHAIN-FATTY-ACID--COA LIGASE"/>
    <property type="match status" value="1"/>
</dbReference>
<keyword evidence="1" id="KW-0547">Nucleotide-binding</keyword>
<reference evidence="4 5" key="1">
    <citation type="submission" date="2020-07" db="EMBL/GenBank/DDBJ databases">
        <title>Pusillimonas sp. nov., isolated from poultry manure in Taiwan.</title>
        <authorList>
            <person name="Lin S.-Y."/>
            <person name="Tang Y.-S."/>
            <person name="Young C.-C."/>
        </authorList>
    </citation>
    <scope>NUCLEOTIDE SEQUENCE [LARGE SCALE GENOMIC DNA]</scope>
    <source>
        <strain evidence="4 5">CC-YST705</strain>
    </source>
</reference>
<dbReference type="InterPro" id="IPR042099">
    <property type="entry name" value="ANL_N_sf"/>
</dbReference>
<feature type="domain" description="AMP-dependent synthetase/ligase" evidence="3">
    <location>
        <begin position="52"/>
        <end position="431"/>
    </location>
</feature>
<gene>
    <name evidence="4" type="ORF">H0484_08830</name>
</gene>
<name>A0ABS8CCV0_9BURK</name>
<sequence>MSSPTLQQAAFRELALGPYGATVQKRADGSIILESTDPLRDYVATYNTLLPHWAEHKPDQTLLAWRGQDGEWERLSYRQMLDRVLPLAQYLLGQNLSAERPLLILSENSAEHAMIMLAAIHVGIPFVPLSPAYSLLAPGAERVLHAVKLLTPGLVFAQDAERYANAIEKAVPADTPLVFANGTLPGRLCTSLSEALQTQPGEDVDAAFKAVTPDTILKFLFTSGSTKMPKAVINTHRMMTSNQQMHLQYYPFLVEEPPVLMDWMPWHHTAAGNNNLGNILVHGGTLYIDDGKPTDDGMAQTLRNLREVAPTVYYSVPKGMEILVHEMRRDPALRDQFFSRLRLIFPCGAAMPGPLKQAVDELAIASCGMRIPMTMGLGMTETAPFAISAHLPDWQAGVIGVPAPGCTVKLVPMDGKLEVRYRGPNITPGYWRQPDITAEAFDEEGYFCSGDAATFLDEDAPEKGLRFDGRIAEDFKLASGTWVSVGNLRIQVISAGAPYIHDIALTGHDRDELGMLIFLTPMAAELAGLPEGSPMADIAQHVKIRTWAQQLLDTLASQAKGSSQRIARALILERPANMADNEMTDKGSINQRNILKTRAADVQKLYVEPPHSEVLTAGKLN</sequence>
<dbReference type="Proteomes" id="UP000776983">
    <property type="component" value="Unassembled WGS sequence"/>
</dbReference>
<evidence type="ECO:0000259" key="3">
    <source>
        <dbReference type="Pfam" id="PF00501"/>
    </source>
</evidence>
<keyword evidence="2" id="KW-0067">ATP-binding</keyword>
<dbReference type="RefSeq" id="WP_226954222.1">
    <property type="nucleotide sequence ID" value="NZ_JACDXW010000004.1"/>
</dbReference>
<evidence type="ECO:0000256" key="2">
    <source>
        <dbReference type="ARBA" id="ARBA00022840"/>
    </source>
</evidence>
<keyword evidence="5" id="KW-1185">Reference proteome</keyword>
<comment type="caution">
    <text evidence="4">The sequence shown here is derived from an EMBL/GenBank/DDBJ whole genome shotgun (WGS) entry which is preliminary data.</text>
</comment>
<dbReference type="EMBL" id="JACDXW010000004">
    <property type="protein sequence ID" value="MCB5363852.1"/>
    <property type="molecule type" value="Genomic_DNA"/>
</dbReference>
<dbReference type="Gene3D" id="3.40.50.12780">
    <property type="entry name" value="N-terminal domain of ligase-like"/>
    <property type="match status" value="1"/>
</dbReference>
<dbReference type="PANTHER" id="PTHR43272:SF33">
    <property type="entry name" value="AMP-BINDING DOMAIN-CONTAINING PROTEIN-RELATED"/>
    <property type="match status" value="1"/>
</dbReference>
<evidence type="ECO:0000313" key="4">
    <source>
        <dbReference type="EMBL" id="MCB5363852.1"/>
    </source>
</evidence>
<organism evidence="4 5">
    <name type="scientific">Mesopusillimonas faecipullorum</name>
    <dbReference type="NCBI Taxonomy" id="2755040"/>
    <lineage>
        <taxon>Bacteria</taxon>
        <taxon>Pseudomonadati</taxon>
        <taxon>Pseudomonadota</taxon>
        <taxon>Betaproteobacteria</taxon>
        <taxon>Burkholderiales</taxon>
        <taxon>Alcaligenaceae</taxon>
        <taxon>Mesopusillimonas</taxon>
    </lineage>
</organism>
<dbReference type="SUPFAM" id="SSF56801">
    <property type="entry name" value="Acetyl-CoA synthetase-like"/>
    <property type="match status" value="1"/>
</dbReference>
<accession>A0ABS8CCV0</accession>
<proteinExistence type="predicted"/>